<proteinExistence type="predicted"/>
<organism evidence="2 3">
    <name type="scientific">Marixanthomonas ophiurae</name>
    <dbReference type="NCBI Taxonomy" id="387659"/>
    <lineage>
        <taxon>Bacteria</taxon>
        <taxon>Pseudomonadati</taxon>
        <taxon>Bacteroidota</taxon>
        <taxon>Flavobacteriia</taxon>
        <taxon>Flavobacteriales</taxon>
        <taxon>Flavobacteriaceae</taxon>
        <taxon>Marixanthomonas</taxon>
    </lineage>
</organism>
<dbReference type="Proteomes" id="UP000261082">
    <property type="component" value="Unassembled WGS sequence"/>
</dbReference>
<feature type="domain" description="Glycosyl transferase family 1" evidence="1">
    <location>
        <begin position="198"/>
        <end position="361"/>
    </location>
</feature>
<dbReference type="PANTHER" id="PTHR12526:SF630">
    <property type="entry name" value="GLYCOSYLTRANSFERASE"/>
    <property type="match status" value="1"/>
</dbReference>
<name>A0A3E1Q6I7_9FLAO</name>
<protein>
    <submittedName>
        <fullName evidence="2">Glycosyltransferase family 1 protein</fullName>
    </submittedName>
</protein>
<dbReference type="PANTHER" id="PTHR12526">
    <property type="entry name" value="GLYCOSYLTRANSFERASE"/>
    <property type="match status" value="1"/>
</dbReference>
<dbReference type="AlphaFoldDB" id="A0A3E1Q6I7"/>
<evidence type="ECO:0000259" key="1">
    <source>
        <dbReference type="Pfam" id="PF00534"/>
    </source>
</evidence>
<keyword evidence="2" id="KW-0808">Transferase</keyword>
<dbReference type="CDD" id="cd03801">
    <property type="entry name" value="GT4_PimA-like"/>
    <property type="match status" value="1"/>
</dbReference>
<comment type="caution">
    <text evidence="2">The sequence shown here is derived from an EMBL/GenBank/DDBJ whole genome shotgun (WGS) entry which is preliminary data.</text>
</comment>
<accession>A0A3E1Q6I7</accession>
<dbReference type="Gene3D" id="3.40.50.2000">
    <property type="entry name" value="Glycogen Phosphorylase B"/>
    <property type="match status" value="2"/>
</dbReference>
<dbReference type="InterPro" id="IPR001296">
    <property type="entry name" value="Glyco_trans_1"/>
</dbReference>
<reference evidence="2 3" key="1">
    <citation type="journal article" date="2007" name="Int. J. Syst. Evol. Microbiol.">
        <title>Marixanthomonas ophiurae gen. nov., sp. nov., a marine bacterium of the family Flavobacteriaceae isolated from a deep-sea brittle star.</title>
        <authorList>
            <person name="Romanenko L.A."/>
            <person name="Uchino M."/>
            <person name="Frolova G.M."/>
            <person name="Mikhailov V.V."/>
        </authorList>
    </citation>
    <scope>NUCLEOTIDE SEQUENCE [LARGE SCALE GENOMIC DNA]</scope>
    <source>
        <strain evidence="2 3">KMM 3046</strain>
    </source>
</reference>
<evidence type="ECO:0000313" key="3">
    <source>
        <dbReference type="Proteomes" id="UP000261082"/>
    </source>
</evidence>
<keyword evidence="3" id="KW-1185">Reference proteome</keyword>
<evidence type="ECO:0000313" key="2">
    <source>
        <dbReference type="EMBL" id="RFN57748.1"/>
    </source>
</evidence>
<dbReference type="EMBL" id="QVID01000002">
    <property type="protein sequence ID" value="RFN57748.1"/>
    <property type="molecule type" value="Genomic_DNA"/>
</dbReference>
<dbReference type="Pfam" id="PF00534">
    <property type="entry name" value="Glycos_transf_1"/>
    <property type="match status" value="1"/>
</dbReference>
<sequence length="385" mass="44198">MFNYYGYFAENKTSINKFMRLIQVTASQVWRGHEQKIIYLYEAFRDLGYVEDQWIVCPKDSEVYEIASQKKMQVIGLDFNGEYDLKFAKSLKNISEEKNADVVFIHNSQSHTLAVLASLFYGMKIPMALCRTLIKRVDTNFFRKWKYNYKGIKKIICVSQPVVDVLKFAVKDHSRLSVVGSVTDIKKFPKQEKTGLLHKEFNIPKDYKIIGNIAEFTGFKDHYTWVDTVEILVKEKKIKAKFILVGKGKLEGEIRQYVEEKGLTDHIIFAGFRKDVPQILPEFDLFLFTSNNEPTGGVLLESYACKVPIVAANAGGIPEVIVENETGLLAEVGNPKSFADKTIQLLEDKPLQEKFKTNGYQYLLDNFTKDVIAKKMFDELAEIIE</sequence>
<gene>
    <name evidence="2" type="ORF">DZ858_10890</name>
</gene>
<dbReference type="GO" id="GO:0016757">
    <property type="term" value="F:glycosyltransferase activity"/>
    <property type="evidence" value="ECO:0007669"/>
    <property type="project" value="InterPro"/>
</dbReference>
<dbReference type="SUPFAM" id="SSF53756">
    <property type="entry name" value="UDP-Glycosyltransferase/glycogen phosphorylase"/>
    <property type="match status" value="1"/>
</dbReference>